<dbReference type="InterPro" id="IPR001611">
    <property type="entry name" value="Leu-rich_rpt"/>
</dbReference>
<comment type="cofactor">
    <cofactor evidence="2">
        <name>Mg(2+)</name>
        <dbReference type="ChEBI" id="CHEBI:18420"/>
    </cofactor>
</comment>
<keyword evidence="16" id="KW-0805">Transcription regulation</keyword>
<evidence type="ECO:0000256" key="7">
    <source>
        <dbReference type="ARBA" id="ARBA00022490"/>
    </source>
</evidence>
<dbReference type="GO" id="GO:0004535">
    <property type="term" value="F:poly(A)-specific ribonuclease activity"/>
    <property type="evidence" value="ECO:0007669"/>
    <property type="project" value="UniProtKB-EC"/>
</dbReference>
<reference evidence="24" key="1">
    <citation type="submission" date="2020-04" db="EMBL/GenBank/DDBJ databases">
        <authorList>
            <person name="Alioto T."/>
            <person name="Alioto T."/>
            <person name="Gomez Garrido J."/>
        </authorList>
    </citation>
    <scope>NUCLEOTIDE SEQUENCE</scope>
    <source>
        <strain evidence="24">A484AB</strain>
    </source>
</reference>
<organism evidence="24 25">
    <name type="scientific">Paramuricea clavata</name>
    <name type="common">Red gorgonian</name>
    <name type="synonym">Violescent sea-whip</name>
    <dbReference type="NCBI Taxonomy" id="317549"/>
    <lineage>
        <taxon>Eukaryota</taxon>
        <taxon>Metazoa</taxon>
        <taxon>Cnidaria</taxon>
        <taxon>Anthozoa</taxon>
        <taxon>Octocorallia</taxon>
        <taxon>Malacalcyonacea</taxon>
        <taxon>Plexauridae</taxon>
        <taxon>Paramuricea</taxon>
    </lineage>
</organism>
<keyword evidence="14" id="KW-0460">Magnesium</keyword>
<dbReference type="GO" id="GO:0046872">
    <property type="term" value="F:metal ion binding"/>
    <property type="evidence" value="ECO:0007669"/>
    <property type="project" value="UniProtKB-KW"/>
</dbReference>
<evidence type="ECO:0000256" key="11">
    <source>
        <dbReference type="ARBA" id="ARBA00022737"/>
    </source>
</evidence>
<dbReference type="EMBL" id="CACRXK020000774">
    <property type="protein sequence ID" value="CAB3984699.1"/>
    <property type="molecule type" value="Genomic_DNA"/>
</dbReference>
<evidence type="ECO:0000256" key="15">
    <source>
        <dbReference type="ARBA" id="ARBA00022884"/>
    </source>
</evidence>
<keyword evidence="9" id="KW-0540">Nuclease</keyword>
<keyword evidence="18" id="KW-0539">Nucleus</keyword>
<keyword evidence="8" id="KW-0433">Leucine-rich repeat</keyword>
<accession>A0A7D9HIL4</accession>
<dbReference type="PANTHER" id="PTHR12121:SF100">
    <property type="entry name" value="POLY(A)-SPECIFIC RIBONUCLEASE"/>
    <property type="match status" value="1"/>
</dbReference>
<feature type="domain" description="Disease resistance R13L4/SHOC-2-like LRR" evidence="23">
    <location>
        <begin position="45"/>
        <end position="126"/>
    </location>
</feature>
<dbReference type="Gene3D" id="3.60.10.10">
    <property type="entry name" value="Endonuclease/exonuclease/phosphatase"/>
    <property type="match status" value="1"/>
</dbReference>
<keyword evidence="13" id="KW-0269">Exonuclease</keyword>
<evidence type="ECO:0000256" key="13">
    <source>
        <dbReference type="ARBA" id="ARBA00022839"/>
    </source>
</evidence>
<evidence type="ECO:0000259" key="23">
    <source>
        <dbReference type="Pfam" id="PF23598"/>
    </source>
</evidence>
<dbReference type="SUPFAM" id="SSF56219">
    <property type="entry name" value="DNase I-like"/>
    <property type="match status" value="1"/>
</dbReference>
<evidence type="ECO:0000256" key="6">
    <source>
        <dbReference type="ARBA" id="ARBA00012161"/>
    </source>
</evidence>
<comment type="subcellular location">
    <subcellularLocation>
        <location evidence="4">Cytoplasm</location>
    </subcellularLocation>
    <subcellularLocation>
        <location evidence="3">Nucleus</location>
    </subcellularLocation>
</comment>
<evidence type="ECO:0000313" key="24">
    <source>
        <dbReference type="EMBL" id="CAB3984699.1"/>
    </source>
</evidence>
<dbReference type="GO" id="GO:0003723">
    <property type="term" value="F:RNA binding"/>
    <property type="evidence" value="ECO:0007669"/>
    <property type="project" value="UniProtKB-KW"/>
</dbReference>
<evidence type="ECO:0000256" key="10">
    <source>
        <dbReference type="ARBA" id="ARBA00022723"/>
    </source>
</evidence>
<dbReference type="InterPro" id="IPR050410">
    <property type="entry name" value="CCR4/nocturin_mRNA_transcr"/>
</dbReference>
<dbReference type="PROSITE" id="PS51450">
    <property type="entry name" value="LRR"/>
    <property type="match status" value="2"/>
</dbReference>
<evidence type="ECO:0000256" key="8">
    <source>
        <dbReference type="ARBA" id="ARBA00022614"/>
    </source>
</evidence>
<evidence type="ECO:0000256" key="16">
    <source>
        <dbReference type="ARBA" id="ARBA00023015"/>
    </source>
</evidence>
<evidence type="ECO:0000256" key="17">
    <source>
        <dbReference type="ARBA" id="ARBA00023163"/>
    </source>
</evidence>
<dbReference type="Gene3D" id="3.80.10.10">
    <property type="entry name" value="Ribonuclease Inhibitor"/>
    <property type="match status" value="1"/>
</dbReference>
<comment type="catalytic activity">
    <reaction evidence="1">
        <text>Exonucleolytic cleavage of poly(A) to 5'-AMP.</text>
        <dbReference type="EC" id="3.1.13.4"/>
    </reaction>
</comment>
<dbReference type="EC" id="3.1.13.4" evidence="6"/>
<dbReference type="CDD" id="cd09097">
    <property type="entry name" value="Deadenylase_CCR4"/>
    <property type="match status" value="1"/>
</dbReference>
<evidence type="ECO:0000256" key="1">
    <source>
        <dbReference type="ARBA" id="ARBA00001663"/>
    </source>
</evidence>
<dbReference type="PANTHER" id="PTHR12121">
    <property type="entry name" value="CARBON CATABOLITE REPRESSOR PROTEIN 4"/>
    <property type="match status" value="1"/>
</dbReference>
<name>A0A7D9HIL4_PARCT</name>
<gene>
    <name evidence="24" type="ORF">PACLA_8A013384</name>
</gene>
<proteinExistence type="inferred from homology"/>
<evidence type="ECO:0000256" key="19">
    <source>
        <dbReference type="ARBA" id="ARBA00030493"/>
    </source>
</evidence>
<dbReference type="SMART" id="SM00369">
    <property type="entry name" value="LRR_TYP"/>
    <property type="match status" value="3"/>
</dbReference>
<feature type="domain" description="Endonuclease/exonuclease/phosphatase" evidence="22">
    <location>
        <begin position="186"/>
        <end position="519"/>
    </location>
</feature>
<evidence type="ECO:0000256" key="21">
    <source>
        <dbReference type="ARBA" id="ARBA00033317"/>
    </source>
</evidence>
<dbReference type="Pfam" id="PF03372">
    <property type="entry name" value="Exo_endo_phos"/>
    <property type="match status" value="1"/>
</dbReference>
<dbReference type="OrthoDB" id="428734at2759"/>
<dbReference type="InterPro" id="IPR036691">
    <property type="entry name" value="Endo/exonu/phosph_ase_sf"/>
</dbReference>
<evidence type="ECO:0000256" key="2">
    <source>
        <dbReference type="ARBA" id="ARBA00001946"/>
    </source>
</evidence>
<evidence type="ECO:0000256" key="3">
    <source>
        <dbReference type="ARBA" id="ARBA00004123"/>
    </source>
</evidence>
<protein>
    <recommendedName>
        <fullName evidence="6">poly(A)-specific ribonuclease</fullName>
        <ecNumber evidence="6">3.1.13.4</ecNumber>
    </recommendedName>
    <alternativeName>
        <fullName evidence="19">Carbon catabolite repressor protein 4</fullName>
    </alternativeName>
    <alternativeName>
        <fullName evidence="20">Cytoplasmic deadenylase</fullName>
    </alternativeName>
    <alternativeName>
        <fullName evidence="21">Glucose-repressible alcohol dehydrogenase transcriptional effector</fullName>
    </alternativeName>
</protein>
<dbReference type="SUPFAM" id="SSF52058">
    <property type="entry name" value="L domain-like"/>
    <property type="match status" value="1"/>
</dbReference>
<keyword evidence="15" id="KW-0694">RNA-binding</keyword>
<evidence type="ECO:0000256" key="12">
    <source>
        <dbReference type="ARBA" id="ARBA00022801"/>
    </source>
</evidence>
<dbReference type="FunFam" id="3.60.10.10:FF:000002">
    <property type="entry name" value="CCR4-NOT transcription complex subunit 6 like"/>
    <property type="match status" value="1"/>
</dbReference>
<evidence type="ECO:0000256" key="14">
    <source>
        <dbReference type="ARBA" id="ARBA00022842"/>
    </source>
</evidence>
<evidence type="ECO:0000259" key="22">
    <source>
        <dbReference type="Pfam" id="PF03372"/>
    </source>
</evidence>
<dbReference type="InterPro" id="IPR003591">
    <property type="entry name" value="Leu-rich_rpt_typical-subtyp"/>
</dbReference>
<dbReference type="GO" id="GO:0005737">
    <property type="term" value="C:cytoplasm"/>
    <property type="evidence" value="ECO:0007669"/>
    <property type="project" value="UniProtKB-SubCell"/>
</dbReference>
<comment type="caution">
    <text evidence="24">The sequence shown here is derived from an EMBL/GenBank/DDBJ whole genome shotgun (WGS) entry which is preliminary data.</text>
</comment>
<dbReference type="Pfam" id="PF23598">
    <property type="entry name" value="LRR_14"/>
    <property type="match status" value="1"/>
</dbReference>
<dbReference type="InterPro" id="IPR005135">
    <property type="entry name" value="Endo/exonuclease/phosphatase"/>
</dbReference>
<dbReference type="AlphaFoldDB" id="A0A7D9HIL4"/>
<evidence type="ECO:0000256" key="9">
    <source>
        <dbReference type="ARBA" id="ARBA00022722"/>
    </source>
</evidence>
<comment type="similarity">
    <text evidence="5">Belongs to the CCR4/nocturin family.</text>
</comment>
<evidence type="ECO:0000256" key="4">
    <source>
        <dbReference type="ARBA" id="ARBA00004496"/>
    </source>
</evidence>
<keyword evidence="11" id="KW-0677">Repeat</keyword>
<keyword evidence="10" id="KW-0479">Metal-binding</keyword>
<evidence type="ECO:0000313" key="25">
    <source>
        <dbReference type="Proteomes" id="UP001152795"/>
    </source>
</evidence>
<evidence type="ECO:0000256" key="18">
    <source>
        <dbReference type="ARBA" id="ARBA00023242"/>
    </source>
</evidence>
<dbReference type="Proteomes" id="UP001152795">
    <property type="component" value="Unassembled WGS sequence"/>
</dbReference>
<evidence type="ECO:0000256" key="20">
    <source>
        <dbReference type="ARBA" id="ARBA00031469"/>
    </source>
</evidence>
<keyword evidence="7" id="KW-0963">Cytoplasm</keyword>
<dbReference type="GO" id="GO:0005634">
    <property type="term" value="C:nucleus"/>
    <property type="evidence" value="ECO:0007669"/>
    <property type="project" value="UniProtKB-SubCell"/>
</dbReference>
<keyword evidence="12" id="KW-0378">Hydrolase</keyword>
<dbReference type="InterPro" id="IPR055414">
    <property type="entry name" value="LRR_R13L4/SHOC2-like"/>
</dbReference>
<keyword evidence="25" id="KW-1185">Reference proteome</keyword>
<keyword evidence="17" id="KW-0804">Transcription</keyword>
<dbReference type="InterPro" id="IPR032675">
    <property type="entry name" value="LRR_dom_sf"/>
</dbReference>
<evidence type="ECO:0000256" key="5">
    <source>
        <dbReference type="ARBA" id="ARBA00010774"/>
    </source>
</evidence>
<sequence>MQNENSEQRIRKRNHLNHKAAEKEEANSQWTGLEFFNNIKNLSPKLWSLDFLTSLKLKNNSLTRIPADIGKLISLQKLDLSSNKLRSLPAEIGDLINLTELRLDNNNLHSLPHELGRLFQIQVLGLDGNPLSQEILAWNSKKNGSAQLIAYLLDRLSVCERPEERHWQLLVPDKRRTADYSFIVMCYNVLCDKYCTKTMYGYCPSWALKWEYRKKLIMNEILQHQGDILSLQEVETEQFYSFFLPELQKHGYDGIFSAKSRARTMSEDESKKVDGCAIFYKTTRFTLKKQDMMEFNQLAAANSKDASDMLNRVMTKDNIGIVALLETNEDYSYGPSIDRTRRQLIVSNVHMAWEPEYSDVKLIQTVLLMQFLQKFRQEVDNGYMLAGKNGTLPRPIPLVMCGDLNSLPDSGPVEFLDKGRISTDHPDFQSLDYGGFLTRLSSTRNGEKCAELTHAFKLKRTYENLECSNYTHHFRGVIDWVYYSCDEIAPIAELTSVHPEYLKRNKLIGWPHPHFPSDHQSLLVEFEFAEKSVTQNGEYGNLGSQHR</sequence>